<feature type="transmembrane region" description="Helical" evidence="7">
    <location>
        <begin position="394"/>
        <end position="419"/>
    </location>
</feature>
<feature type="transmembrane region" description="Helical" evidence="7">
    <location>
        <begin position="186"/>
        <end position="209"/>
    </location>
</feature>
<evidence type="ECO:0000256" key="5">
    <source>
        <dbReference type="ARBA" id="ARBA00022989"/>
    </source>
</evidence>
<dbReference type="SUPFAM" id="SSF103473">
    <property type="entry name" value="MFS general substrate transporter"/>
    <property type="match status" value="1"/>
</dbReference>
<dbReference type="PANTHER" id="PTHR31585">
    <property type="entry name" value="FOLATE-BIOPTERIN TRANSPORTER 1, CHLOROPLASTIC"/>
    <property type="match status" value="1"/>
</dbReference>
<feature type="transmembrane region" description="Helical" evidence="7">
    <location>
        <begin position="255"/>
        <end position="274"/>
    </location>
</feature>
<keyword evidence="6 7" id="KW-0472">Membrane</keyword>
<dbReference type="InterPro" id="IPR039309">
    <property type="entry name" value="BT1"/>
</dbReference>
<keyword evidence="3" id="KW-0813">Transport</keyword>
<dbReference type="GO" id="GO:0016020">
    <property type="term" value="C:membrane"/>
    <property type="evidence" value="ECO:0007669"/>
    <property type="project" value="UniProtKB-SubCell"/>
</dbReference>
<gene>
    <name evidence="8" type="primary">FT1</name>
    <name evidence="8" type="ORF">POCGH01_05012300</name>
</gene>
<dbReference type="Proteomes" id="UP000242942">
    <property type="component" value="Chromosome 5"/>
</dbReference>
<keyword evidence="9" id="KW-1185">Reference proteome</keyword>
<keyword evidence="5 7" id="KW-1133">Transmembrane helix</keyword>
<organism evidence="8 9">
    <name type="scientific">Plasmodium ovale</name>
    <name type="common">malaria parasite P. ovale</name>
    <dbReference type="NCBI Taxonomy" id="36330"/>
    <lineage>
        <taxon>Eukaryota</taxon>
        <taxon>Sar</taxon>
        <taxon>Alveolata</taxon>
        <taxon>Apicomplexa</taxon>
        <taxon>Aconoidasida</taxon>
        <taxon>Haemosporida</taxon>
        <taxon>Plasmodiidae</taxon>
        <taxon>Plasmodium</taxon>
        <taxon>Plasmodium (Plasmodium)</taxon>
    </lineage>
</organism>
<evidence type="ECO:0000313" key="9">
    <source>
        <dbReference type="Proteomes" id="UP000242942"/>
    </source>
</evidence>
<protein>
    <submittedName>
        <fullName evidence="8">Folate transporter 1, putative</fullName>
    </submittedName>
</protein>
<feature type="transmembrane region" description="Helical" evidence="7">
    <location>
        <begin position="299"/>
        <end position="319"/>
    </location>
</feature>
<dbReference type="EMBL" id="LT594586">
    <property type="protein sequence ID" value="SCA48527.1"/>
    <property type="molecule type" value="Genomic_DNA"/>
</dbReference>
<evidence type="ECO:0000256" key="4">
    <source>
        <dbReference type="ARBA" id="ARBA00022692"/>
    </source>
</evidence>
<accession>A0A1D3KXR1</accession>
<evidence type="ECO:0000256" key="7">
    <source>
        <dbReference type="SAM" id="Phobius"/>
    </source>
</evidence>
<evidence type="ECO:0000256" key="2">
    <source>
        <dbReference type="ARBA" id="ARBA00007015"/>
    </source>
</evidence>
<feature type="transmembrane region" description="Helical" evidence="7">
    <location>
        <begin position="350"/>
        <end position="373"/>
    </location>
</feature>
<feature type="transmembrane region" description="Helical" evidence="7">
    <location>
        <begin position="122"/>
        <end position="140"/>
    </location>
</feature>
<feature type="transmembrane region" description="Helical" evidence="7">
    <location>
        <begin position="58"/>
        <end position="77"/>
    </location>
</feature>
<evidence type="ECO:0000256" key="1">
    <source>
        <dbReference type="ARBA" id="ARBA00004141"/>
    </source>
</evidence>
<dbReference type="AlphaFoldDB" id="A0A1D3KXR1"/>
<dbReference type="Pfam" id="PF03092">
    <property type="entry name" value="BT1"/>
    <property type="match status" value="1"/>
</dbReference>
<evidence type="ECO:0000256" key="3">
    <source>
        <dbReference type="ARBA" id="ARBA00022448"/>
    </source>
</evidence>
<feature type="transmembrane region" description="Helical" evidence="7">
    <location>
        <begin position="326"/>
        <end position="344"/>
    </location>
</feature>
<evidence type="ECO:0000256" key="6">
    <source>
        <dbReference type="ARBA" id="ARBA00023136"/>
    </source>
</evidence>
<feature type="transmembrane region" description="Helical" evidence="7">
    <location>
        <begin position="97"/>
        <end position="115"/>
    </location>
</feature>
<dbReference type="PANTHER" id="PTHR31585:SF0">
    <property type="entry name" value="FOLATE-BIOPTERIN TRANSPORTER 1, CHLOROPLASTIC"/>
    <property type="match status" value="1"/>
</dbReference>
<feature type="transmembrane region" description="Helical" evidence="7">
    <location>
        <begin position="146"/>
        <end position="165"/>
    </location>
</feature>
<evidence type="ECO:0000313" key="8">
    <source>
        <dbReference type="EMBL" id="SCA48527.1"/>
    </source>
</evidence>
<sequence>MEKEEFYWTDRTESYETCSTLTIASYSSLNEKSYLIGNIVKDEDCNTDIVCNKICSSLVAMLQGVEVLCNFSILYLLKDNYKLHPASLNMVMSFIKIPWSIKLLWAIVSDSYPIFGYRKKYYLILGSFLCILSLIILGLIKHTNIILTVIFLTIYFFGSSLCNVIGEAQIVESSRKGNINTLEKNVSFFLIFRKITFVIMSYLSGYLLSYMSKQHIFLIASILPILIFIFSFFIVEKKNYQNYGIKKKIKSILEIIKISYIKNIIVYIFIMMSIPSNENTLFFYMTNELQFSPNTIGKIVMYQSLSSLIAILFYVLFLSKINIIRLLLYSTIFVIPFFLFLLIIMKKLKFYFYISNDIYIIVYTILIEFINEFHTIPILIQCYKMIPDVLESTIYSFLLSINNLAIIFSSFLSSILTYILKITATNFENLFLLIIICCITNFIPIFFLYIIPGFNSNTWNIKYREDDDYNKSQS</sequence>
<comment type="subcellular location">
    <subcellularLocation>
        <location evidence="1">Membrane</location>
        <topology evidence="1">Multi-pass membrane protein</topology>
    </subcellularLocation>
</comment>
<feature type="transmembrane region" description="Helical" evidence="7">
    <location>
        <begin position="431"/>
        <end position="454"/>
    </location>
</feature>
<proteinExistence type="inferred from homology"/>
<keyword evidence="4 7" id="KW-0812">Transmembrane</keyword>
<dbReference type="VEuPathDB" id="PlasmoDB:POWCR01_050007700"/>
<dbReference type="OrthoDB" id="754047at2759"/>
<feature type="transmembrane region" description="Helical" evidence="7">
    <location>
        <begin position="215"/>
        <end position="235"/>
    </location>
</feature>
<comment type="similarity">
    <text evidence="2">Belongs to the major facilitator superfamily. Folate-biopterin transporter (TC 2.A.71) family.</text>
</comment>
<dbReference type="CDD" id="cd17484">
    <property type="entry name" value="MFS_FBT"/>
    <property type="match status" value="1"/>
</dbReference>
<dbReference type="VEuPathDB" id="PlasmoDB:PocGH01_05012300"/>
<name>A0A1D3KXR1_PLAOA</name>
<dbReference type="Gene3D" id="1.20.1250.20">
    <property type="entry name" value="MFS general substrate transporter like domains"/>
    <property type="match status" value="2"/>
</dbReference>
<reference evidence="8 9" key="1">
    <citation type="submission" date="2016-06" db="EMBL/GenBank/DDBJ databases">
        <authorList>
            <consortium name="Pathogen Informatics"/>
        </authorList>
    </citation>
    <scope>NUCLEOTIDE SEQUENCE [LARGE SCALE GENOMIC DNA]</scope>
    <source>
        <strain evidence="8">PocGH01</strain>
    </source>
</reference>
<dbReference type="InterPro" id="IPR036259">
    <property type="entry name" value="MFS_trans_sf"/>
</dbReference>